<name>A0A346Y5F6_9ACTN</name>
<proteinExistence type="predicted"/>
<evidence type="ECO:0000313" key="2">
    <source>
        <dbReference type="Proteomes" id="UP000264006"/>
    </source>
</evidence>
<dbReference type="AlphaFoldDB" id="A0A346Y5F6"/>
<reference evidence="1 2" key="1">
    <citation type="submission" date="2018-09" db="EMBL/GenBank/DDBJ databases">
        <title>Complete genome sequence of Euzebya sp. DY32-46 isolated from seawater of Pacific Ocean.</title>
        <authorList>
            <person name="Xu L."/>
            <person name="Wu Y.-H."/>
            <person name="Xu X.-W."/>
        </authorList>
    </citation>
    <scope>NUCLEOTIDE SEQUENCE [LARGE SCALE GENOMIC DNA]</scope>
    <source>
        <strain evidence="1 2">DY32-46</strain>
    </source>
</reference>
<sequence>MPQHVASGESGSHGHSWGEEGGGLLLFDAVVWTDRPVSGSVGRGRAPLSRG</sequence>
<dbReference type="Proteomes" id="UP000264006">
    <property type="component" value="Chromosome"/>
</dbReference>
<organism evidence="1 2">
    <name type="scientific">Euzebya pacifica</name>
    <dbReference type="NCBI Taxonomy" id="1608957"/>
    <lineage>
        <taxon>Bacteria</taxon>
        <taxon>Bacillati</taxon>
        <taxon>Actinomycetota</taxon>
        <taxon>Nitriliruptoria</taxon>
        <taxon>Euzebyales</taxon>
    </lineage>
</organism>
<protein>
    <submittedName>
        <fullName evidence="1">Uncharacterized protein</fullName>
    </submittedName>
</protein>
<accession>A0A346Y5F6</accession>
<evidence type="ECO:0000313" key="1">
    <source>
        <dbReference type="EMBL" id="AXV09703.1"/>
    </source>
</evidence>
<keyword evidence="2" id="KW-1185">Reference proteome</keyword>
<gene>
    <name evidence="1" type="ORF">DVS28_a5047</name>
</gene>
<dbReference type="EMBL" id="CP031165">
    <property type="protein sequence ID" value="AXV09703.1"/>
    <property type="molecule type" value="Genomic_DNA"/>
</dbReference>
<dbReference type="KEGG" id="euz:DVS28_a5047"/>